<dbReference type="RefSeq" id="WP_149046023.1">
    <property type="nucleotide sequence ID" value="NZ_VTJJ01000002.1"/>
</dbReference>
<dbReference type="Pfam" id="PF19446">
    <property type="entry name" value="DUF5984"/>
    <property type="match status" value="1"/>
</dbReference>
<dbReference type="Proteomes" id="UP000853596">
    <property type="component" value="Unassembled WGS sequence"/>
</dbReference>
<protein>
    <submittedName>
        <fullName evidence="1">Uncharacterized protein</fullName>
    </submittedName>
</protein>
<dbReference type="EMBL" id="DABXZF010000026">
    <property type="protein sequence ID" value="HAO5923057.1"/>
    <property type="molecule type" value="Genomic_DNA"/>
</dbReference>
<name>A0A8H9JTC4_LISMN</name>
<accession>A0A8H9JTC4</accession>
<sequence>MKKDNLSSISIDYKLNADKKLGEGDLEFYINGKNLCSYKKDGNLKSYSWNLFCVVTWMCENIEYIIGYDPFPLPVKGDTSLELISEADQFESEDIIEEYLWYSAKSTWIFKHNWFSYREGSILPQVYFRRVGNDIEICWDNDFWQESGIEFQMTKGSVRIEKDNFVKTITEFIRSFLTKASELTNDEEQQIKIENLSRQLQLIEE</sequence>
<comment type="caution">
    <text evidence="1">The sequence shown here is derived from an EMBL/GenBank/DDBJ whole genome shotgun (WGS) entry which is preliminary data.</text>
</comment>
<dbReference type="AlphaFoldDB" id="A0A8H9JTC4"/>
<gene>
    <name evidence="1" type="ORF">IP987_002271</name>
</gene>
<reference evidence="1" key="1">
    <citation type="journal article" date="2018" name="Genome Biol.">
        <title>SKESA: strategic k-mer extension for scrupulous assemblies.</title>
        <authorList>
            <person name="Souvorov A."/>
            <person name="Agarwala R."/>
            <person name="Lipman D.J."/>
        </authorList>
    </citation>
    <scope>NUCLEOTIDE SEQUENCE</scope>
    <source>
        <strain evidence="1">SFBRL218_S4</strain>
    </source>
</reference>
<dbReference type="InterPro" id="IPR046026">
    <property type="entry name" value="DUF5984"/>
</dbReference>
<proteinExistence type="predicted"/>
<evidence type="ECO:0000313" key="1">
    <source>
        <dbReference type="EMBL" id="HAO5923057.1"/>
    </source>
</evidence>
<reference evidence="1" key="2">
    <citation type="submission" date="2020-10" db="EMBL/GenBank/DDBJ databases">
        <authorList>
            <consortium name="NCBI Pathogen Detection Project"/>
        </authorList>
    </citation>
    <scope>NUCLEOTIDE SEQUENCE</scope>
    <source>
        <strain evidence="1">SFBRL218_S4</strain>
    </source>
</reference>
<organism evidence="1">
    <name type="scientific">Listeria monocytogenes</name>
    <dbReference type="NCBI Taxonomy" id="1639"/>
    <lineage>
        <taxon>Bacteria</taxon>
        <taxon>Bacillati</taxon>
        <taxon>Bacillota</taxon>
        <taxon>Bacilli</taxon>
        <taxon>Bacillales</taxon>
        <taxon>Listeriaceae</taxon>
        <taxon>Listeria</taxon>
    </lineage>
</organism>